<feature type="region of interest" description="Disordered" evidence="1">
    <location>
        <begin position="113"/>
        <end position="184"/>
    </location>
</feature>
<protein>
    <recommendedName>
        <fullName evidence="2">Myb/SANT-like domain-containing protein</fullName>
    </recommendedName>
</protein>
<dbReference type="InterPro" id="IPR024752">
    <property type="entry name" value="Myb/SANT-like_dom"/>
</dbReference>
<feature type="compositionally biased region" description="Basic and acidic residues" evidence="1">
    <location>
        <begin position="174"/>
        <end position="184"/>
    </location>
</feature>
<organism evidence="3 4">
    <name type="scientific">Lentithecium fluviatile CBS 122367</name>
    <dbReference type="NCBI Taxonomy" id="1168545"/>
    <lineage>
        <taxon>Eukaryota</taxon>
        <taxon>Fungi</taxon>
        <taxon>Dikarya</taxon>
        <taxon>Ascomycota</taxon>
        <taxon>Pezizomycotina</taxon>
        <taxon>Dothideomycetes</taxon>
        <taxon>Pleosporomycetidae</taxon>
        <taxon>Pleosporales</taxon>
        <taxon>Massarineae</taxon>
        <taxon>Lentitheciaceae</taxon>
        <taxon>Lentithecium</taxon>
    </lineage>
</organism>
<dbReference type="PANTHER" id="PTHR46929:SF3">
    <property type="entry name" value="MYB_SANT-LIKE DOMAIN-CONTAINING PROTEIN"/>
    <property type="match status" value="1"/>
</dbReference>
<feature type="domain" description="Myb/SANT-like" evidence="2">
    <location>
        <begin position="4"/>
        <end position="85"/>
    </location>
</feature>
<gene>
    <name evidence="3" type="ORF">K458DRAFT_436163</name>
</gene>
<dbReference type="AlphaFoldDB" id="A0A6G1III4"/>
<dbReference type="OrthoDB" id="5430673at2759"/>
<dbReference type="PANTHER" id="PTHR46929">
    <property type="entry name" value="EXPRESSED PROTEIN"/>
    <property type="match status" value="1"/>
</dbReference>
<sequence length="298" mass="33439">MTEALLRTLVAKGINEDMRADSGFKPQVWTIVAEAVQKVAGKNLTIDKRKCVSKLTSCKENWKIWQALTSLSGFAVDENGCVVAESQAMKDYLLSTKMRKSTGEKAMTIESLLNSTDTDDADEPAQSVERDASRSVSWSVSPIPGDSQSHSESEDSSDIPRRKRSSTSSSVPRPVEKRGEKVTSVERFSRQMMRIADGLNRIVESLNKDYQLEAIPDFLKAYHVLDERMKFAIIRLFGTEFNAKTFVSLTPRSIQKQWVALQLRSISASENEAYRDFVHLCEDVDWSDDGELALKSRA</sequence>
<evidence type="ECO:0000259" key="2">
    <source>
        <dbReference type="Pfam" id="PF12776"/>
    </source>
</evidence>
<accession>A0A6G1III4</accession>
<proteinExistence type="predicted"/>
<reference evidence="3" key="1">
    <citation type="journal article" date="2020" name="Stud. Mycol.">
        <title>101 Dothideomycetes genomes: a test case for predicting lifestyles and emergence of pathogens.</title>
        <authorList>
            <person name="Haridas S."/>
            <person name="Albert R."/>
            <person name="Binder M."/>
            <person name="Bloem J."/>
            <person name="Labutti K."/>
            <person name="Salamov A."/>
            <person name="Andreopoulos B."/>
            <person name="Baker S."/>
            <person name="Barry K."/>
            <person name="Bills G."/>
            <person name="Bluhm B."/>
            <person name="Cannon C."/>
            <person name="Castanera R."/>
            <person name="Culley D."/>
            <person name="Daum C."/>
            <person name="Ezra D."/>
            <person name="Gonzalez J."/>
            <person name="Henrissat B."/>
            <person name="Kuo A."/>
            <person name="Liang C."/>
            <person name="Lipzen A."/>
            <person name="Lutzoni F."/>
            <person name="Magnuson J."/>
            <person name="Mondo S."/>
            <person name="Nolan M."/>
            <person name="Ohm R."/>
            <person name="Pangilinan J."/>
            <person name="Park H.-J."/>
            <person name="Ramirez L."/>
            <person name="Alfaro M."/>
            <person name="Sun H."/>
            <person name="Tritt A."/>
            <person name="Yoshinaga Y."/>
            <person name="Zwiers L.-H."/>
            <person name="Turgeon B."/>
            <person name="Goodwin S."/>
            <person name="Spatafora J."/>
            <person name="Crous P."/>
            <person name="Grigoriev I."/>
        </authorList>
    </citation>
    <scope>NUCLEOTIDE SEQUENCE</scope>
    <source>
        <strain evidence="3">CBS 122367</strain>
    </source>
</reference>
<keyword evidence="4" id="KW-1185">Reference proteome</keyword>
<evidence type="ECO:0000256" key="1">
    <source>
        <dbReference type="SAM" id="MobiDB-lite"/>
    </source>
</evidence>
<evidence type="ECO:0000313" key="4">
    <source>
        <dbReference type="Proteomes" id="UP000799291"/>
    </source>
</evidence>
<dbReference type="Proteomes" id="UP000799291">
    <property type="component" value="Unassembled WGS sequence"/>
</dbReference>
<dbReference type="Pfam" id="PF12776">
    <property type="entry name" value="Myb_DNA-bind_3"/>
    <property type="match status" value="1"/>
</dbReference>
<dbReference type="EMBL" id="MU005615">
    <property type="protein sequence ID" value="KAF2678054.1"/>
    <property type="molecule type" value="Genomic_DNA"/>
</dbReference>
<name>A0A6G1III4_9PLEO</name>
<evidence type="ECO:0000313" key="3">
    <source>
        <dbReference type="EMBL" id="KAF2678054.1"/>
    </source>
</evidence>